<organism evidence="1 2">
    <name type="scientific">Acaulospora colombiana</name>
    <dbReference type="NCBI Taxonomy" id="27376"/>
    <lineage>
        <taxon>Eukaryota</taxon>
        <taxon>Fungi</taxon>
        <taxon>Fungi incertae sedis</taxon>
        <taxon>Mucoromycota</taxon>
        <taxon>Glomeromycotina</taxon>
        <taxon>Glomeromycetes</taxon>
        <taxon>Diversisporales</taxon>
        <taxon>Acaulosporaceae</taxon>
        <taxon>Acaulospora</taxon>
    </lineage>
</organism>
<reference evidence="1" key="1">
    <citation type="submission" date="2021-06" db="EMBL/GenBank/DDBJ databases">
        <authorList>
            <person name="Kallberg Y."/>
            <person name="Tangrot J."/>
            <person name="Rosling A."/>
        </authorList>
    </citation>
    <scope>NUCLEOTIDE SEQUENCE</scope>
    <source>
        <strain evidence="1">CL356</strain>
    </source>
</reference>
<sequence>TFDDNNILGTSLPADWAQLCGSEDMCDLVDSSNYPGGVFVSGLMSPNFDGSWMLGQTEQQSLQLGQGQQQEVQQVHTPQSLSLSNSPSDNESNISSNPDDQIRAQTPGPLHKTIIPNYLTIRRRSLSADNIHALAKAQQQVANRKVLYPAQQHTEQISFDRTGLPKSTVSPSTMSFEQMQFFQNTKQQGVPMQDACVVKVENQNGNQISSNDSNECDPSGLHQQNNSRTSSPSLQTAATAPVTHRPHLSRSVSHQQIGPINHVQRRNELQARFKVKLDKRNQRSMPNIQLAAAAHGSMIQSSSSVPLKTNSSGGSVSGAVPIMEISSLSTPTTPTFPNEKVGAAKPTQTLAPPPRRGHMRKRSLSAPTAPFPNIAQPLPTTVSLQSTTTFPLNMYNRSRPNALPIQIQRNPKHSHTTTTMSSEEYQRKLDEELEKVDFDDITVSELKEMLRQRGKPATGKKAVLMQRLQEEVEYVKAMKNNGNQQLKNNNTQFSQMVSSPTSPSGVSLQRSIANLHISSPPTHSRRFSPYGSVSIPGSPRMMPSGLGNGRSGFSGGNVTYSEGEEWQYNIGMQPLMSHNIDEQSHSMMMMGPQSQQSQDMYGQQPSSAPPTTTEFGPTFQQPSSSASSMATEFVDFMNPISMNLMSIGPDMMRLNVSDSDESLLKETDTENKSGGNSTDPLVSSTSNDAVTGMLAQQTLEFGFNSQHQLQGEHMMIKSEDFLNYSPMSAQHIPMQLELQQQDGMSFGGW</sequence>
<gene>
    <name evidence="1" type="ORF">ACOLOM_LOCUS2524</name>
</gene>
<feature type="non-terminal residue" evidence="1">
    <location>
        <position position="1"/>
    </location>
</feature>
<protein>
    <submittedName>
        <fullName evidence="1">4238_t:CDS:1</fullName>
    </submittedName>
</protein>
<name>A0ACA9KW91_9GLOM</name>
<dbReference type="Proteomes" id="UP000789525">
    <property type="component" value="Unassembled WGS sequence"/>
</dbReference>
<keyword evidence="2" id="KW-1185">Reference proteome</keyword>
<accession>A0ACA9KW91</accession>
<comment type="caution">
    <text evidence="1">The sequence shown here is derived from an EMBL/GenBank/DDBJ whole genome shotgun (WGS) entry which is preliminary data.</text>
</comment>
<proteinExistence type="predicted"/>
<dbReference type="EMBL" id="CAJVPT010003346">
    <property type="protein sequence ID" value="CAG8494570.1"/>
    <property type="molecule type" value="Genomic_DNA"/>
</dbReference>
<evidence type="ECO:0000313" key="2">
    <source>
        <dbReference type="Proteomes" id="UP000789525"/>
    </source>
</evidence>
<evidence type="ECO:0000313" key="1">
    <source>
        <dbReference type="EMBL" id="CAG8494570.1"/>
    </source>
</evidence>